<dbReference type="EMBL" id="NMUH01002978">
    <property type="protein sequence ID" value="MQM03125.1"/>
    <property type="molecule type" value="Genomic_DNA"/>
</dbReference>
<dbReference type="PANTHER" id="PTHR13389">
    <property type="entry name" value="PUMILIO HOMOLOG 3"/>
    <property type="match status" value="1"/>
</dbReference>
<dbReference type="GO" id="GO:0005730">
    <property type="term" value="C:nucleolus"/>
    <property type="evidence" value="ECO:0007669"/>
    <property type="project" value="TreeGrafter"/>
</dbReference>
<keyword evidence="1" id="KW-0694">RNA-binding</keyword>
<dbReference type="Pfam" id="PF08144">
    <property type="entry name" value="CPL"/>
    <property type="match status" value="1"/>
</dbReference>
<feature type="compositionally biased region" description="Basic and acidic residues" evidence="2">
    <location>
        <begin position="56"/>
        <end position="66"/>
    </location>
</feature>
<dbReference type="OrthoDB" id="497380at2759"/>
<comment type="caution">
    <text evidence="4">The sequence shown here is derived from an EMBL/GenBank/DDBJ whole genome shotgun (WGS) entry which is preliminary data.</text>
</comment>
<sequence length="247" mass="26782">MQELGAVIIIRELETILKQLVLDKGQASGSVGESSGMQTSTLETPKCDYGTSDDDTAMKNTDKDASSENNLHLVEGGKKDNALRRYELLVESGLAESLIEACIGNACELLQSNFGREVIYEVVTGGTGVLGQKFSDKLDNLHEAIASLGALPRSEESEEEHIFENFHSSRTIRKLVLDCPAFAATLWKAALKGKAEIWAQGHSSKVVSAFLESSDSEVRDLAKTELQGLVDSGALKVAETRHLKKED</sequence>
<reference evidence="4" key="1">
    <citation type="submission" date="2017-07" db="EMBL/GenBank/DDBJ databases">
        <title>Taro Niue Genome Assembly and Annotation.</title>
        <authorList>
            <person name="Atibalentja N."/>
            <person name="Keating K."/>
            <person name="Fields C.J."/>
        </authorList>
    </citation>
    <scope>NUCLEOTIDE SEQUENCE</scope>
    <source>
        <strain evidence="4">Niue_2</strain>
        <tissue evidence="4">Leaf</tissue>
    </source>
</reference>
<dbReference type="GO" id="GO:0003729">
    <property type="term" value="F:mRNA binding"/>
    <property type="evidence" value="ECO:0007669"/>
    <property type="project" value="TreeGrafter"/>
</dbReference>
<feature type="domain" description="CPL" evidence="3">
    <location>
        <begin position="77"/>
        <end position="176"/>
    </location>
</feature>
<dbReference type="InterPro" id="IPR040059">
    <property type="entry name" value="PUM3"/>
</dbReference>
<keyword evidence="5" id="KW-1185">Reference proteome</keyword>
<dbReference type="InterPro" id="IPR012959">
    <property type="entry name" value="CPL_dom"/>
</dbReference>
<evidence type="ECO:0000259" key="3">
    <source>
        <dbReference type="Pfam" id="PF08144"/>
    </source>
</evidence>
<organism evidence="4 5">
    <name type="scientific">Colocasia esculenta</name>
    <name type="common">Wild taro</name>
    <name type="synonym">Arum esculentum</name>
    <dbReference type="NCBI Taxonomy" id="4460"/>
    <lineage>
        <taxon>Eukaryota</taxon>
        <taxon>Viridiplantae</taxon>
        <taxon>Streptophyta</taxon>
        <taxon>Embryophyta</taxon>
        <taxon>Tracheophyta</taxon>
        <taxon>Spermatophyta</taxon>
        <taxon>Magnoliopsida</taxon>
        <taxon>Liliopsida</taxon>
        <taxon>Araceae</taxon>
        <taxon>Aroideae</taxon>
        <taxon>Colocasieae</taxon>
        <taxon>Colocasia</taxon>
    </lineage>
</organism>
<evidence type="ECO:0000313" key="5">
    <source>
        <dbReference type="Proteomes" id="UP000652761"/>
    </source>
</evidence>
<feature type="compositionally biased region" description="Polar residues" evidence="2">
    <location>
        <begin position="27"/>
        <end position="43"/>
    </location>
</feature>
<protein>
    <recommendedName>
        <fullName evidence="3">CPL domain-containing protein</fullName>
    </recommendedName>
</protein>
<evidence type="ECO:0000256" key="2">
    <source>
        <dbReference type="SAM" id="MobiDB-lite"/>
    </source>
</evidence>
<dbReference type="AlphaFoldDB" id="A0A843WEM4"/>
<evidence type="ECO:0000256" key="1">
    <source>
        <dbReference type="ARBA" id="ARBA00022884"/>
    </source>
</evidence>
<evidence type="ECO:0000313" key="4">
    <source>
        <dbReference type="EMBL" id="MQM03125.1"/>
    </source>
</evidence>
<dbReference type="Proteomes" id="UP000652761">
    <property type="component" value="Unassembled WGS sequence"/>
</dbReference>
<dbReference type="GO" id="GO:0006417">
    <property type="term" value="P:regulation of translation"/>
    <property type="evidence" value="ECO:0007669"/>
    <property type="project" value="TreeGrafter"/>
</dbReference>
<proteinExistence type="predicted"/>
<gene>
    <name evidence="4" type="ORF">Taro_035894</name>
</gene>
<dbReference type="PANTHER" id="PTHR13389:SF0">
    <property type="entry name" value="PUMILIO HOMOLOG 3"/>
    <property type="match status" value="1"/>
</dbReference>
<feature type="region of interest" description="Disordered" evidence="2">
    <location>
        <begin position="27"/>
        <end position="67"/>
    </location>
</feature>
<name>A0A843WEM4_COLES</name>
<accession>A0A843WEM4</accession>